<reference evidence="2 3" key="1">
    <citation type="submission" date="2024-06" db="EMBL/GenBank/DDBJ databases">
        <title>Complete genome of Phlyctema vagabunda strain 19-DSS-EL-015.</title>
        <authorList>
            <person name="Fiorenzani C."/>
        </authorList>
    </citation>
    <scope>NUCLEOTIDE SEQUENCE [LARGE SCALE GENOMIC DNA]</scope>
    <source>
        <strain evidence="2 3">19-DSS-EL-015</strain>
    </source>
</reference>
<proteinExistence type="predicted"/>
<feature type="region of interest" description="Disordered" evidence="1">
    <location>
        <begin position="1"/>
        <end position="23"/>
    </location>
</feature>
<evidence type="ECO:0000313" key="2">
    <source>
        <dbReference type="EMBL" id="KAL3424920.1"/>
    </source>
</evidence>
<gene>
    <name evidence="2" type="ORF">PVAG01_04201</name>
</gene>
<evidence type="ECO:0000313" key="3">
    <source>
        <dbReference type="Proteomes" id="UP001629113"/>
    </source>
</evidence>
<sequence>MMDKDKEVSTVENLYDETPPADGKETYRPIQEYNLALQMNEDREWAAWEEKLLPLAFKNFTSTGTKEIEEDWALSQVAQDDCLGHTFQIGKYYQINVRAPEEASYIVFVHCVMKNSAQLGEVNLLVTKFSFLASSPILEGSSKAELGHVIDKNELLLHFFDYQNMGTQSDAEVIATKDIVPHSGDSTTEQLHDFPLLYCVKVPTDLDPGDHFCRYATYSGGDEGTAWLTPISPHLVQPKYRRKSPKYMYPCSPAVWDTSPTFLGLSEGFKQSGFTIQAAFNFDKSVDMTWKVRYQDATVYDTPPQATFQNFSEKDFLAPEDTLAKAPRTKTSLSKVFSYHLII</sequence>
<accession>A0ABR4PNL7</accession>
<dbReference type="EMBL" id="JBFCZG010000003">
    <property type="protein sequence ID" value="KAL3424920.1"/>
    <property type="molecule type" value="Genomic_DNA"/>
</dbReference>
<name>A0ABR4PNL7_9HELO</name>
<keyword evidence="3" id="KW-1185">Reference proteome</keyword>
<evidence type="ECO:0000256" key="1">
    <source>
        <dbReference type="SAM" id="MobiDB-lite"/>
    </source>
</evidence>
<dbReference type="Proteomes" id="UP001629113">
    <property type="component" value="Unassembled WGS sequence"/>
</dbReference>
<comment type="caution">
    <text evidence="2">The sequence shown here is derived from an EMBL/GenBank/DDBJ whole genome shotgun (WGS) entry which is preliminary data.</text>
</comment>
<protein>
    <submittedName>
        <fullName evidence="2">Uncharacterized protein</fullName>
    </submittedName>
</protein>
<organism evidence="2 3">
    <name type="scientific">Phlyctema vagabunda</name>
    <dbReference type="NCBI Taxonomy" id="108571"/>
    <lineage>
        <taxon>Eukaryota</taxon>
        <taxon>Fungi</taxon>
        <taxon>Dikarya</taxon>
        <taxon>Ascomycota</taxon>
        <taxon>Pezizomycotina</taxon>
        <taxon>Leotiomycetes</taxon>
        <taxon>Helotiales</taxon>
        <taxon>Dermateaceae</taxon>
        <taxon>Phlyctema</taxon>
    </lineage>
</organism>